<dbReference type="Proteomes" id="UP000000768">
    <property type="component" value="Chromosome 7"/>
</dbReference>
<dbReference type="AlphaFoldDB" id="A0A1B6PH14"/>
<name>A0A1B6PH14_SORBI</name>
<evidence type="ECO:0000313" key="2">
    <source>
        <dbReference type="EMBL" id="KXG24981.1"/>
    </source>
</evidence>
<accession>A0A1B6PH14</accession>
<evidence type="ECO:0000256" key="1">
    <source>
        <dbReference type="SAM" id="MobiDB-lite"/>
    </source>
</evidence>
<dbReference type="EMBL" id="CM000766">
    <property type="protein sequence ID" value="KXG24981.1"/>
    <property type="molecule type" value="Genomic_DNA"/>
</dbReference>
<dbReference type="Gramene" id="KXG24981">
    <property type="protein sequence ID" value="KXG24981"/>
    <property type="gene ID" value="SORBI_3007G106600"/>
</dbReference>
<feature type="region of interest" description="Disordered" evidence="1">
    <location>
        <begin position="1"/>
        <end position="99"/>
    </location>
</feature>
<feature type="compositionally biased region" description="Low complexity" evidence="1">
    <location>
        <begin position="25"/>
        <end position="34"/>
    </location>
</feature>
<keyword evidence="3" id="KW-1185">Reference proteome</keyword>
<organism evidence="2 3">
    <name type="scientific">Sorghum bicolor</name>
    <name type="common">Sorghum</name>
    <name type="synonym">Sorghum vulgare</name>
    <dbReference type="NCBI Taxonomy" id="4558"/>
    <lineage>
        <taxon>Eukaryota</taxon>
        <taxon>Viridiplantae</taxon>
        <taxon>Streptophyta</taxon>
        <taxon>Embryophyta</taxon>
        <taxon>Tracheophyta</taxon>
        <taxon>Spermatophyta</taxon>
        <taxon>Magnoliopsida</taxon>
        <taxon>Liliopsida</taxon>
        <taxon>Poales</taxon>
        <taxon>Poaceae</taxon>
        <taxon>PACMAD clade</taxon>
        <taxon>Panicoideae</taxon>
        <taxon>Andropogonodae</taxon>
        <taxon>Andropogoneae</taxon>
        <taxon>Sorghinae</taxon>
        <taxon>Sorghum</taxon>
    </lineage>
</organism>
<gene>
    <name evidence="2" type="ORF">SORBI_3007G106600</name>
</gene>
<protein>
    <submittedName>
        <fullName evidence="2">Uncharacterized protein</fullName>
    </submittedName>
</protein>
<sequence>MMAGGGDLAALHEQHPPPPSPPPTSTSHSNSRSSKPSKHLSAHPMPPPHHRHRRPPPSSPSPSPPPTPPTPSRSWLLTSRAPSRTAATSRPAVPPKLGLPSHWVVSLRYAWHLAPIWEEAGRYDE</sequence>
<feature type="compositionally biased region" description="Pro residues" evidence="1">
    <location>
        <begin position="56"/>
        <end position="71"/>
    </location>
</feature>
<reference evidence="2 3" key="1">
    <citation type="journal article" date="2009" name="Nature">
        <title>The Sorghum bicolor genome and the diversification of grasses.</title>
        <authorList>
            <person name="Paterson A.H."/>
            <person name="Bowers J.E."/>
            <person name="Bruggmann R."/>
            <person name="Dubchak I."/>
            <person name="Grimwood J."/>
            <person name="Gundlach H."/>
            <person name="Haberer G."/>
            <person name="Hellsten U."/>
            <person name="Mitros T."/>
            <person name="Poliakov A."/>
            <person name="Schmutz J."/>
            <person name="Spannagl M."/>
            <person name="Tang H."/>
            <person name="Wang X."/>
            <person name="Wicker T."/>
            <person name="Bharti A.K."/>
            <person name="Chapman J."/>
            <person name="Feltus F.A."/>
            <person name="Gowik U."/>
            <person name="Grigoriev I.V."/>
            <person name="Lyons E."/>
            <person name="Maher C.A."/>
            <person name="Martis M."/>
            <person name="Narechania A."/>
            <person name="Otillar R.P."/>
            <person name="Penning B.W."/>
            <person name="Salamov A.A."/>
            <person name="Wang Y."/>
            <person name="Zhang L."/>
            <person name="Carpita N.C."/>
            <person name="Freeling M."/>
            <person name="Gingle A.R."/>
            <person name="Hash C.T."/>
            <person name="Keller B."/>
            <person name="Klein P."/>
            <person name="Kresovich S."/>
            <person name="McCann M.C."/>
            <person name="Ming R."/>
            <person name="Peterson D.G."/>
            <person name="Mehboob-ur-Rahman"/>
            <person name="Ware D."/>
            <person name="Westhoff P."/>
            <person name="Mayer K.F."/>
            <person name="Messing J."/>
            <person name="Rokhsar D.S."/>
        </authorList>
    </citation>
    <scope>NUCLEOTIDE SEQUENCE [LARGE SCALE GENOMIC DNA]</scope>
    <source>
        <strain evidence="3">cv. BTx623</strain>
    </source>
</reference>
<dbReference type="InParanoid" id="A0A1B6PH14"/>
<reference evidence="3" key="2">
    <citation type="journal article" date="2018" name="Plant J.">
        <title>The Sorghum bicolor reference genome: improved assembly, gene annotations, a transcriptome atlas, and signatures of genome organization.</title>
        <authorList>
            <person name="McCormick R.F."/>
            <person name="Truong S.K."/>
            <person name="Sreedasyam A."/>
            <person name="Jenkins J."/>
            <person name="Shu S."/>
            <person name="Sims D."/>
            <person name="Kennedy M."/>
            <person name="Amirebrahimi M."/>
            <person name="Weers B.D."/>
            <person name="McKinley B."/>
            <person name="Mattison A."/>
            <person name="Morishige D.T."/>
            <person name="Grimwood J."/>
            <person name="Schmutz J."/>
            <person name="Mullet J.E."/>
        </authorList>
    </citation>
    <scope>NUCLEOTIDE SEQUENCE [LARGE SCALE GENOMIC DNA]</scope>
    <source>
        <strain evidence="3">cv. BTx623</strain>
    </source>
</reference>
<proteinExistence type="predicted"/>
<evidence type="ECO:0000313" key="3">
    <source>
        <dbReference type="Proteomes" id="UP000000768"/>
    </source>
</evidence>
<feature type="compositionally biased region" description="Polar residues" evidence="1">
    <location>
        <begin position="75"/>
        <end position="88"/>
    </location>
</feature>